<evidence type="ECO:0000313" key="1">
    <source>
        <dbReference type="EMBL" id="KKN41774.1"/>
    </source>
</evidence>
<sequence>MDEEKLIGKKKPEELIRVEKLIDDGKFDEAIQFMNSFEEIGGQF</sequence>
<reference evidence="1" key="1">
    <citation type="journal article" date="2015" name="Nature">
        <title>Complex archaea that bridge the gap between prokaryotes and eukaryotes.</title>
        <authorList>
            <person name="Spang A."/>
            <person name="Saw J.H."/>
            <person name="Jorgensen S.L."/>
            <person name="Zaremba-Niedzwiedzka K."/>
            <person name="Martijn J."/>
            <person name="Lind A.E."/>
            <person name="van Eijk R."/>
            <person name="Schleper C."/>
            <person name="Guy L."/>
            <person name="Ettema T.J."/>
        </authorList>
    </citation>
    <scope>NUCLEOTIDE SEQUENCE</scope>
</reference>
<proteinExistence type="predicted"/>
<dbReference type="AlphaFoldDB" id="A0A0F9QGZ1"/>
<comment type="caution">
    <text evidence="1">The sequence shown here is derived from an EMBL/GenBank/DDBJ whole genome shotgun (WGS) entry which is preliminary data.</text>
</comment>
<accession>A0A0F9QGZ1</accession>
<dbReference type="EMBL" id="LAZR01001625">
    <property type="protein sequence ID" value="KKN41774.1"/>
    <property type="molecule type" value="Genomic_DNA"/>
</dbReference>
<name>A0A0F9QGZ1_9ZZZZ</name>
<gene>
    <name evidence="1" type="ORF">LCGC14_0719820</name>
</gene>
<organism evidence="1">
    <name type="scientific">marine sediment metagenome</name>
    <dbReference type="NCBI Taxonomy" id="412755"/>
    <lineage>
        <taxon>unclassified sequences</taxon>
        <taxon>metagenomes</taxon>
        <taxon>ecological metagenomes</taxon>
    </lineage>
</organism>
<protein>
    <submittedName>
        <fullName evidence="1">Uncharacterized protein</fullName>
    </submittedName>
</protein>